<keyword evidence="3 6" id="KW-1017">Isopeptide bond</keyword>
<keyword evidence="5 6" id="KW-0072">Autophagy</keyword>
<dbReference type="InterPro" id="IPR007239">
    <property type="entry name" value="Atg5"/>
</dbReference>
<dbReference type="GO" id="GO:0005776">
    <property type="term" value="C:autophagosome"/>
    <property type="evidence" value="ECO:0007669"/>
    <property type="project" value="TreeGrafter"/>
</dbReference>
<dbReference type="InterPro" id="IPR048940">
    <property type="entry name" value="ATG5_HBR"/>
</dbReference>
<keyword evidence="6" id="KW-0813">Transport</keyword>
<evidence type="ECO:0000256" key="6">
    <source>
        <dbReference type="RuleBase" id="RU361202"/>
    </source>
</evidence>
<evidence type="ECO:0000259" key="8">
    <source>
        <dbReference type="Pfam" id="PF20637"/>
    </source>
</evidence>
<dbReference type="GO" id="GO:0044233">
    <property type="term" value="C:mitochondria-associated endoplasmic reticulum membrane contact site"/>
    <property type="evidence" value="ECO:0007669"/>
    <property type="project" value="TreeGrafter"/>
</dbReference>
<feature type="domain" description="Autophagy protein ATG5 UblB" evidence="7">
    <location>
        <begin position="58"/>
        <end position="154"/>
    </location>
</feature>
<organism evidence="9 10">
    <name type="scientific">Schizothecium vesticola</name>
    <dbReference type="NCBI Taxonomy" id="314040"/>
    <lineage>
        <taxon>Eukaryota</taxon>
        <taxon>Fungi</taxon>
        <taxon>Dikarya</taxon>
        <taxon>Ascomycota</taxon>
        <taxon>Pezizomycotina</taxon>
        <taxon>Sordariomycetes</taxon>
        <taxon>Sordariomycetidae</taxon>
        <taxon>Sordariales</taxon>
        <taxon>Schizotheciaceae</taxon>
        <taxon>Schizothecium</taxon>
    </lineage>
</organism>
<keyword evidence="4 6" id="KW-0832">Ubl conjugation</keyword>
<dbReference type="InterPro" id="IPR042526">
    <property type="entry name" value="Atg5_HR"/>
</dbReference>
<comment type="similarity">
    <text evidence="2 6">Belongs to the ATG5 family.</text>
</comment>
<dbReference type="PANTHER" id="PTHR13040:SF2">
    <property type="entry name" value="AUTOPHAGY PROTEIN 5"/>
    <property type="match status" value="1"/>
</dbReference>
<dbReference type="Gene3D" id="1.10.246.190">
    <property type="entry name" value="Autophagy protein Apg5, helix rich domain"/>
    <property type="match status" value="1"/>
</dbReference>
<dbReference type="GO" id="GO:0000422">
    <property type="term" value="P:autophagy of mitochondrion"/>
    <property type="evidence" value="ECO:0007669"/>
    <property type="project" value="TreeGrafter"/>
</dbReference>
<evidence type="ECO:0000313" key="9">
    <source>
        <dbReference type="EMBL" id="KAK0741289.1"/>
    </source>
</evidence>
<dbReference type="GO" id="GO:0019776">
    <property type="term" value="F:Atg8-family ligase activity"/>
    <property type="evidence" value="ECO:0007669"/>
    <property type="project" value="TreeGrafter"/>
</dbReference>
<evidence type="ECO:0000256" key="2">
    <source>
        <dbReference type="ARBA" id="ARBA00006910"/>
    </source>
</evidence>
<comment type="caution">
    <text evidence="9">The sequence shown here is derived from an EMBL/GenBank/DDBJ whole genome shotgun (WGS) entry which is preliminary data.</text>
</comment>
<dbReference type="Pfam" id="PF04106">
    <property type="entry name" value="ATG5_UblB"/>
    <property type="match status" value="1"/>
</dbReference>
<dbReference type="Gene3D" id="3.10.20.90">
    <property type="entry name" value="Phosphatidylinositol 3-kinase Catalytic Subunit, Chain A, domain 1"/>
    <property type="match status" value="1"/>
</dbReference>
<dbReference type="GO" id="GO:0034727">
    <property type="term" value="P:piecemeal microautophagy of the nucleus"/>
    <property type="evidence" value="ECO:0007669"/>
    <property type="project" value="TreeGrafter"/>
</dbReference>
<comment type="function">
    <text evidence="6">Involved in cytoplasm to vacuole transport (Cvt) and autophagic vesicle formation.</text>
</comment>
<dbReference type="GO" id="GO:0034045">
    <property type="term" value="C:phagophore assembly site membrane"/>
    <property type="evidence" value="ECO:0007669"/>
    <property type="project" value="UniProtKB-SubCell"/>
</dbReference>
<sequence length="157" mass="16897">MNSAKEADFVRNGNARGIMGLSRGMSVGLWEGVKDGNYPAFTKIQNHLLHASPTPLRHVPLRLYVPSAASVTEGGSEPGSFRVVQTLVAPRLADQTPQTLGFALRTVLPTLFPSSRDPVLANVVLHGAPVPFSAPLEELMRDAAYPDGWLCLIVDLL</sequence>
<name>A0AA40EL51_9PEZI</name>
<reference evidence="9" key="1">
    <citation type="submission" date="2023-06" db="EMBL/GenBank/DDBJ databases">
        <title>Genome-scale phylogeny and comparative genomics of the fungal order Sordariales.</title>
        <authorList>
            <consortium name="Lawrence Berkeley National Laboratory"/>
            <person name="Hensen N."/>
            <person name="Bonometti L."/>
            <person name="Westerberg I."/>
            <person name="Brannstrom I.O."/>
            <person name="Guillou S."/>
            <person name="Cros-Aarteil S."/>
            <person name="Calhoun S."/>
            <person name="Haridas S."/>
            <person name="Kuo A."/>
            <person name="Mondo S."/>
            <person name="Pangilinan J."/>
            <person name="Riley R."/>
            <person name="LaButti K."/>
            <person name="Andreopoulos B."/>
            <person name="Lipzen A."/>
            <person name="Chen C."/>
            <person name="Yanf M."/>
            <person name="Daum C."/>
            <person name="Ng V."/>
            <person name="Clum A."/>
            <person name="Steindorff A."/>
            <person name="Ohm R."/>
            <person name="Martin F."/>
            <person name="Silar P."/>
            <person name="Natvig D."/>
            <person name="Lalanne C."/>
            <person name="Gautier V."/>
            <person name="Ament-velasquez S.L."/>
            <person name="Kruys A."/>
            <person name="Hutchinson M.I."/>
            <person name="Powell A.J."/>
            <person name="Barry K."/>
            <person name="Miller A.N."/>
            <person name="Grigoriev I.V."/>
            <person name="Debuchy R."/>
            <person name="Gladieux P."/>
            <person name="Thoren M.H."/>
            <person name="Johannesson H."/>
        </authorList>
    </citation>
    <scope>NUCLEOTIDE SEQUENCE</scope>
    <source>
        <strain evidence="9">SMH3187-1</strain>
    </source>
</reference>
<dbReference type="Proteomes" id="UP001172155">
    <property type="component" value="Unassembled WGS sequence"/>
</dbReference>
<dbReference type="Pfam" id="PF20637">
    <property type="entry name" value="ATG5_HBR"/>
    <property type="match status" value="1"/>
</dbReference>
<dbReference type="GO" id="GO:0061908">
    <property type="term" value="C:phagophore"/>
    <property type="evidence" value="ECO:0007669"/>
    <property type="project" value="TreeGrafter"/>
</dbReference>
<evidence type="ECO:0000313" key="10">
    <source>
        <dbReference type="Proteomes" id="UP001172155"/>
    </source>
</evidence>
<evidence type="ECO:0000256" key="3">
    <source>
        <dbReference type="ARBA" id="ARBA00022499"/>
    </source>
</evidence>
<dbReference type="InterPro" id="IPR048318">
    <property type="entry name" value="ATG5_UblB"/>
</dbReference>
<comment type="subunit">
    <text evidence="6">Conjugated with ATG12.</text>
</comment>
<feature type="domain" description="Autophagy protein ATG5 alpha-helical bundle region" evidence="8">
    <location>
        <begin position="1"/>
        <end position="49"/>
    </location>
</feature>
<evidence type="ECO:0000259" key="7">
    <source>
        <dbReference type="Pfam" id="PF04106"/>
    </source>
</evidence>
<comment type="subcellular location">
    <subcellularLocation>
        <location evidence="1 6">Preautophagosomal structure membrane</location>
        <topology evidence="1 6">Peripheral membrane protein</topology>
    </subcellularLocation>
</comment>
<dbReference type="GO" id="GO:0006995">
    <property type="term" value="P:cellular response to nitrogen starvation"/>
    <property type="evidence" value="ECO:0007669"/>
    <property type="project" value="TreeGrafter"/>
</dbReference>
<proteinExistence type="inferred from homology"/>
<gene>
    <name evidence="9" type="ORF">B0T18DRAFT_419853</name>
</gene>
<keyword evidence="6" id="KW-0472">Membrane</keyword>
<evidence type="ECO:0000256" key="1">
    <source>
        <dbReference type="ARBA" id="ARBA00004623"/>
    </source>
</evidence>
<dbReference type="GO" id="GO:0034274">
    <property type="term" value="C:Atg12-Atg5-Atg16 complex"/>
    <property type="evidence" value="ECO:0007669"/>
    <property type="project" value="TreeGrafter"/>
</dbReference>
<accession>A0AA40EL51</accession>
<dbReference type="PANTHER" id="PTHR13040">
    <property type="entry name" value="AUTOPHAGY PROTEIN 5"/>
    <property type="match status" value="1"/>
</dbReference>
<keyword evidence="10" id="KW-1185">Reference proteome</keyword>
<dbReference type="EMBL" id="JAUKUD010000006">
    <property type="protein sequence ID" value="KAK0741289.1"/>
    <property type="molecule type" value="Genomic_DNA"/>
</dbReference>
<protein>
    <recommendedName>
        <fullName evidence="6">Autophagy protein 5</fullName>
    </recommendedName>
</protein>
<evidence type="ECO:0000256" key="5">
    <source>
        <dbReference type="ARBA" id="ARBA00023006"/>
    </source>
</evidence>
<evidence type="ECO:0000256" key="4">
    <source>
        <dbReference type="ARBA" id="ARBA00022843"/>
    </source>
</evidence>
<dbReference type="AlphaFoldDB" id="A0AA40EL51"/>